<dbReference type="Pfam" id="PF00950">
    <property type="entry name" value="ABC-3"/>
    <property type="match status" value="1"/>
</dbReference>
<accession>A0A926HQD5</accession>
<evidence type="ECO:0000256" key="7">
    <source>
        <dbReference type="SAM" id="Phobius"/>
    </source>
</evidence>
<comment type="caution">
    <text evidence="8">The sequence shown here is derived from an EMBL/GenBank/DDBJ whole genome shotgun (WGS) entry which is preliminary data.</text>
</comment>
<dbReference type="SUPFAM" id="SSF81345">
    <property type="entry name" value="ABC transporter involved in vitamin B12 uptake, BtuC"/>
    <property type="match status" value="1"/>
</dbReference>
<feature type="transmembrane region" description="Helical" evidence="7">
    <location>
        <begin position="244"/>
        <end position="264"/>
    </location>
</feature>
<keyword evidence="5 7" id="KW-0472">Membrane</keyword>
<dbReference type="PANTHER" id="PTHR30477">
    <property type="entry name" value="ABC-TRANSPORTER METAL-BINDING PROTEIN"/>
    <property type="match status" value="1"/>
</dbReference>
<keyword evidence="6" id="KW-0813">Transport</keyword>
<feature type="transmembrane region" description="Helical" evidence="7">
    <location>
        <begin position="217"/>
        <end position="238"/>
    </location>
</feature>
<evidence type="ECO:0000256" key="2">
    <source>
        <dbReference type="ARBA" id="ARBA00008034"/>
    </source>
</evidence>
<evidence type="ECO:0000256" key="6">
    <source>
        <dbReference type="RuleBase" id="RU003943"/>
    </source>
</evidence>
<dbReference type="InterPro" id="IPR037294">
    <property type="entry name" value="ABC_BtuC-like"/>
</dbReference>
<organism evidence="8 9">
    <name type="scientific">Gehongia tenuis</name>
    <dbReference type="NCBI Taxonomy" id="2763655"/>
    <lineage>
        <taxon>Bacteria</taxon>
        <taxon>Bacillati</taxon>
        <taxon>Bacillota</taxon>
        <taxon>Clostridia</taxon>
        <taxon>Christensenellales</taxon>
        <taxon>Christensenellaceae</taxon>
        <taxon>Gehongia</taxon>
    </lineage>
</organism>
<dbReference type="GO" id="GO:0010043">
    <property type="term" value="P:response to zinc ion"/>
    <property type="evidence" value="ECO:0007669"/>
    <property type="project" value="TreeGrafter"/>
</dbReference>
<evidence type="ECO:0000256" key="3">
    <source>
        <dbReference type="ARBA" id="ARBA00022692"/>
    </source>
</evidence>
<gene>
    <name evidence="8" type="ORF">H8696_04680</name>
</gene>
<keyword evidence="3 6" id="KW-0812">Transmembrane</keyword>
<feature type="transmembrane region" description="Helical" evidence="7">
    <location>
        <begin position="85"/>
        <end position="108"/>
    </location>
</feature>
<dbReference type="InterPro" id="IPR001626">
    <property type="entry name" value="ABC_TroCD"/>
</dbReference>
<keyword evidence="4 7" id="KW-1133">Transmembrane helix</keyword>
<dbReference type="PANTHER" id="PTHR30477:SF0">
    <property type="entry name" value="METAL TRANSPORT SYSTEM MEMBRANE PROTEIN TM_0125-RELATED"/>
    <property type="match status" value="1"/>
</dbReference>
<proteinExistence type="inferred from homology"/>
<evidence type="ECO:0000256" key="5">
    <source>
        <dbReference type="ARBA" id="ARBA00023136"/>
    </source>
</evidence>
<dbReference type="GO" id="GO:0043190">
    <property type="term" value="C:ATP-binding cassette (ABC) transporter complex"/>
    <property type="evidence" value="ECO:0007669"/>
    <property type="project" value="InterPro"/>
</dbReference>
<dbReference type="EMBL" id="JACRSR010000001">
    <property type="protein sequence ID" value="MBC8531141.1"/>
    <property type="molecule type" value="Genomic_DNA"/>
</dbReference>
<evidence type="ECO:0000313" key="8">
    <source>
        <dbReference type="EMBL" id="MBC8531141.1"/>
    </source>
</evidence>
<dbReference type="RefSeq" id="WP_249315220.1">
    <property type="nucleotide sequence ID" value="NZ_JACRSR010000001.1"/>
</dbReference>
<feature type="transmembrane region" description="Helical" evidence="7">
    <location>
        <begin position="190"/>
        <end position="210"/>
    </location>
</feature>
<dbReference type="Gene3D" id="1.10.3470.10">
    <property type="entry name" value="ABC transporter involved in vitamin B12 uptake, BtuC"/>
    <property type="match status" value="1"/>
</dbReference>
<feature type="transmembrane region" description="Helical" evidence="7">
    <location>
        <begin position="128"/>
        <end position="148"/>
    </location>
</feature>
<sequence>MDIFSYDFMIKAFLVAIMISLIAPCIGMVIVLKRMSVLGETLSHNALAGIALGLVMGINPVLGAVVFALLAVFSIEFVRKAMPRYSDLATTIVLSAGIGLAAIFSGFIKNGASLNSFLFGSIVAISDFELFLTLGLGIVVLLISFLFYKELFYVTFDEEAAKLAGVPVKTVNFIFMLMTAVTIAVASRTVGALIISSLTVVPVASAMMLGKSYKKTLLASIGFALGFTIVGLFIAYYADLKPGGTIVLTGVAVLISMVAFKNLFRKA</sequence>
<feature type="transmembrane region" description="Helical" evidence="7">
    <location>
        <begin position="160"/>
        <end position="184"/>
    </location>
</feature>
<keyword evidence="9" id="KW-1185">Reference proteome</keyword>
<comment type="subcellular location">
    <subcellularLocation>
        <location evidence="6">Cell membrane</location>
        <topology evidence="6">Multi-pass membrane protein</topology>
    </subcellularLocation>
    <subcellularLocation>
        <location evidence="1">Membrane</location>
        <topology evidence="1">Multi-pass membrane protein</topology>
    </subcellularLocation>
</comment>
<comment type="similarity">
    <text evidence="2 6">Belongs to the ABC-3 integral membrane protein family.</text>
</comment>
<dbReference type="AlphaFoldDB" id="A0A926HQD5"/>
<name>A0A926HQD5_9FIRM</name>
<reference evidence="8" key="1">
    <citation type="submission" date="2020-08" db="EMBL/GenBank/DDBJ databases">
        <title>Genome public.</title>
        <authorList>
            <person name="Liu C."/>
            <person name="Sun Q."/>
        </authorList>
    </citation>
    <scope>NUCLEOTIDE SEQUENCE</scope>
    <source>
        <strain evidence="8">NSJ-53</strain>
    </source>
</reference>
<evidence type="ECO:0000256" key="4">
    <source>
        <dbReference type="ARBA" id="ARBA00022989"/>
    </source>
</evidence>
<evidence type="ECO:0000313" key="9">
    <source>
        <dbReference type="Proteomes" id="UP000623172"/>
    </source>
</evidence>
<dbReference type="GO" id="GO:0055085">
    <property type="term" value="P:transmembrane transport"/>
    <property type="evidence" value="ECO:0007669"/>
    <property type="project" value="InterPro"/>
</dbReference>
<feature type="transmembrane region" description="Helical" evidence="7">
    <location>
        <begin position="12"/>
        <end position="32"/>
    </location>
</feature>
<dbReference type="Proteomes" id="UP000623172">
    <property type="component" value="Unassembled WGS sequence"/>
</dbReference>
<feature type="transmembrane region" description="Helical" evidence="7">
    <location>
        <begin position="47"/>
        <end position="73"/>
    </location>
</feature>
<evidence type="ECO:0000256" key="1">
    <source>
        <dbReference type="ARBA" id="ARBA00004141"/>
    </source>
</evidence>
<protein>
    <submittedName>
        <fullName evidence="8">Metal ABC transporter permease</fullName>
    </submittedName>
</protein>